<feature type="non-terminal residue" evidence="1">
    <location>
        <position position="1"/>
    </location>
</feature>
<evidence type="ECO:0000313" key="1">
    <source>
        <dbReference type="EMBL" id="CAG8499582.1"/>
    </source>
</evidence>
<name>A0ACA9KYW1_9GLOM</name>
<sequence>ENKIKISQDGYAFRANIVDHHGLRVEKDEKLAVVIRIKLGLKRTFSFYITLAKK</sequence>
<gene>
    <name evidence="1" type="ORF">DHETER_LOCUS2943</name>
</gene>
<dbReference type="EMBL" id="CAJVPU010002347">
    <property type="protein sequence ID" value="CAG8499582.1"/>
    <property type="molecule type" value="Genomic_DNA"/>
</dbReference>
<accession>A0ACA9KYW1</accession>
<comment type="caution">
    <text evidence="1">The sequence shown here is derived from an EMBL/GenBank/DDBJ whole genome shotgun (WGS) entry which is preliminary data.</text>
</comment>
<keyword evidence="2" id="KW-1185">Reference proteome</keyword>
<dbReference type="Proteomes" id="UP000789702">
    <property type="component" value="Unassembled WGS sequence"/>
</dbReference>
<organism evidence="1 2">
    <name type="scientific">Dentiscutata heterogama</name>
    <dbReference type="NCBI Taxonomy" id="1316150"/>
    <lineage>
        <taxon>Eukaryota</taxon>
        <taxon>Fungi</taxon>
        <taxon>Fungi incertae sedis</taxon>
        <taxon>Mucoromycota</taxon>
        <taxon>Glomeromycotina</taxon>
        <taxon>Glomeromycetes</taxon>
        <taxon>Diversisporales</taxon>
        <taxon>Gigasporaceae</taxon>
        <taxon>Dentiscutata</taxon>
    </lineage>
</organism>
<protein>
    <submittedName>
        <fullName evidence="1">1459_t:CDS:1</fullName>
    </submittedName>
</protein>
<evidence type="ECO:0000313" key="2">
    <source>
        <dbReference type="Proteomes" id="UP000789702"/>
    </source>
</evidence>
<proteinExistence type="predicted"/>
<reference evidence="1" key="1">
    <citation type="submission" date="2021-06" db="EMBL/GenBank/DDBJ databases">
        <authorList>
            <person name="Kallberg Y."/>
            <person name="Tangrot J."/>
            <person name="Rosling A."/>
        </authorList>
    </citation>
    <scope>NUCLEOTIDE SEQUENCE</scope>
    <source>
        <strain evidence="1">IL203A</strain>
    </source>
</reference>